<proteinExistence type="predicted"/>
<keyword evidence="1" id="KW-1133">Transmembrane helix</keyword>
<keyword evidence="1" id="KW-0812">Transmembrane</keyword>
<feature type="transmembrane region" description="Helical" evidence="1">
    <location>
        <begin position="32"/>
        <end position="52"/>
    </location>
</feature>
<dbReference type="GO" id="GO:1902604">
    <property type="term" value="P:p-aminobenzoyl-glutamate transmembrane transport"/>
    <property type="evidence" value="ECO:0007669"/>
    <property type="project" value="InterPro"/>
</dbReference>
<feature type="transmembrane region" description="Helical" evidence="1">
    <location>
        <begin position="350"/>
        <end position="368"/>
    </location>
</feature>
<protein>
    <submittedName>
        <fullName evidence="2">AbgT family transporter</fullName>
    </submittedName>
</protein>
<evidence type="ECO:0000313" key="3">
    <source>
        <dbReference type="Proteomes" id="UP000307999"/>
    </source>
</evidence>
<dbReference type="EMBL" id="SWDB01000033">
    <property type="protein sequence ID" value="TKB43813.1"/>
    <property type="molecule type" value="Genomic_DNA"/>
</dbReference>
<evidence type="ECO:0000256" key="1">
    <source>
        <dbReference type="SAM" id="Phobius"/>
    </source>
</evidence>
<sequence>MSDVQVSLPQPSLVQRCLDRVEVVGNKLPDPAALFISLLFIVWLLSWALSGINFDAIDPRTGEALLINNQLTGDALAAFFSSMVTNFSHFHPVGVVLVAMLGIGVAEYSGFINAGLRAIMAKTATWLLTPMVILVGIVSHSAVDAGYVLVIPLGGVIFYAAGRHPLAGIAAAFAGVSGGFSANFVPSALDPMLQGISQAGAQLLDPNIVLNPLNNYYFTTASALVVTALGWFITDKIVEPKLAKNELDGDLSDLPTMEPLQDNERKALRWAMVSVVIGLAILFVTAYPASSSWRADDGTLTAFAAPLMKSIVPLIFLLFLIPGLVYGIIIGKINSSKTFIEGMSKAMSSMGYYLVIMFFIAQFIYAFGQSNLGILLAVEGAAALKAMALPAGITITGIIILTGFINLFVGSASAKWALLAPIFIPMLMQLGISPDLAQAAYRIGDSSTNIITPLMPYFPLVVVFCQRYVTSAGIGTLTAMMLPFSISFLIIWTLFLMAYWALGLPLGLQASYEYMVN</sequence>
<dbReference type="Pfam" id="PF03806">
    <property type="entry name" value="ABG_transport"/>
    <property type="match status" value="1"/>
</dbReference>
<keyword evidence="1" id="KW-0472">Membrane</keyword>
<feature type="transmembrane region" description="Helical" evidence="1">
    <location>
        <begin position="310"/>
        <end position="329"/>
    </location>
</feature>
<keyword evidence="3" id="KW-1185">Reference proteome</keyword>
<evidence type="ECO:0000313" key="2">
    <source>
        <dbReference type="EMBL" id="TKB43813.1"/>
    </source>
</evidence>
<dbReference type="Proteomes" id="UP000307999">
    <property type="component" value="Unassembled WGS sequence"/>
</dbReference>
<dbReference type="PANTHER" id="PTHR30282">
    <property type="entry name" value="P-AMINOBENZOYL GLUTAMATE TRANSPORTER"/>
    <property type="match status" value="1"/>
</dbReference>
<dbReference type="RefSeq" id="WP_136736826.1">
    <property type="nucleotide sequence ID" value="NZ_SWDB01000033.1"/>
</dbReference>
<feature type="transmembrane region" description="Helical" evidence="1">
    <location>
        <begin position="216"/>
        <end position="234"/>
    </location>
</feature>
<feature type="transmembrane region" description="Helical" evidence="1">
    <location>
        <begin position="123"/>
        <end position="139"/>
    </location>
</feature>
<comment type="caution">
    <text evidence="2">The sequence shown here is derived from an EMBL/GenBank/DDBJ whole genome shotgun (WGS) entry which is preliminary data.</text>
</comment>
<feature type="transmembrane region" description="Helical" evidence="1">
    <location>
        <begin position="416"/>
        <end position="434"/>
    </location>
</feature>
<feature type="transmembrane region" description="Helical" evidence="1">
    <location>
        <begin position="482"/>
        <end position="502"/>
    </location>
</feature>
<reference evidence="2 3" key="1">
    <citation type="submission" date="2019-04" db="EMBL/GenBank/DDBJ databases">
        <title>Thalassotalea guangxiensis sp. nov., isolated from sediment of the coastal wetland.</title>
        <authorList>
            <person name="Zheng S."/>
            <person name="Zhang D."/>
        </authorList>
    </citation>
    <scope>NUCLEOTIDE SEQUENCE [LARGE SCALE GENOMIC DNA]</scope>
    <source>
        <strain evidence="2 3">ZS-4</strain>
    </source>
</reference>
<organism evidence="2 3">
    <name type="scientific">Thalassotalea mangrovi</name>
    <dbReference type="NCBI Taxonomy" id="2572245"/>
    <lineage>
        <taxon>Bacteria</taxon>
        <taxon>Pseudomonadati</taxon>
        <taxon>Pseudomonadota</taxon>
        <taxon>Gammaproteobacteria</taxon>
        <taxon>Alteromonadales</taxon>
        <taxon>Colwelliaceae</taxon>
        <taxon>Thalassotalea</taxon>
    </lineage>
</organism>
<dbReference type="PANTHER" id="PTHR30282:SF1">
    <property type="entry name" value="ABGT FAMILY TRANSPORTER"/>
    <property type="match status" value="1"/>
</dbReference>
<gene>
    <name evidence="2" type="ORF">E8M12_13675</name>
</gene>
<feature type="transmembrane region" description="Helical" evidence="1">
    <location>
        <begin position="145"/>
        <end position="162"/>
    </location>
</feature>
<dbReference type="InterPro" id="IPR004697">
    <property type="entry name" value="AbgT"/>
</dbReference>
<dbReference type="AlphaFoldDB" id="A0A4U1B2J0"/>
<feature type="transmembrane region" description="Helical" evidence="1">
    <location>
        <begin position="454"/>
        <end position="470"/>
    </location>
</feature>
<feature type="transmembrane region" description="Helical" evidence="1">
    <location>
        <begin position="90"/>
        <end position="111"/>
    </location>
</feature>
<feature type="transmembrane region" description="Helical" evidence="1">
    <location>
        <begin position="267"/>
        <end position="290"/>
    </location>
</feature>
<dbReference type="OrthoDB" id="3314392at2"/>
<feature type="transmembrane region" description="Helical" evidence="1">
    <location>
        <begin position="388"/>
        <end position="409"/>
    </location>
</feature>
<accession>A0A4U1B2J0</accession>
<dbReference type="GO" id="GO:0015558">
    <property type="term" value="F:secondary active p-aminobenzoyl-glutamate transmembrane transporter activity"/>
    <property type="evidence" value="ECO:0007669"/>
    <property type="project" value="InterPro"/>
</dbReference>
<name>A0A4U1B2J0_9GAMM</name>